<accession>A0A2N9E1D9</accession>
<organism evidence="3">
    <name type="scientific">Fagus sylvatica</name>
    <name type="common">Beechnut</name>
    <dbReference type="NCBI Taxonomy" id="28930"/>
    <lineage>
        <taxon>Eukaryota</taxon>
        <taxon>Viridiplantae</taxon>
        <taxon>Streptophyta</taxon>
        <taxon>Embryophyta</taxon>
        <taxon>Tracheophyta</taxon>
        <taxon>Spermatophyta</taxon>
        <taxon>Magnoliopsida</taxon>
        <taxon>eudicotyledons</taxon>
        <taxon>Gunneridae</taxon>
        <taxon>Pentapetalae</taxon>
        <taxon>rosids</taxon>
        <taxon>fabids</taxon>
        <taxon>Fagales</taxon>
        <taxon>Fagaceae</taxon>
        <taxon>Fagus</taxon>
    </lineage>
</organism>
<gene>
    <name evidence="3" type="ORF">FSB_LOCUS579</name>
</gene>
<dbReference type="InterPro" id="IPR013083">
    <property type="entry name" value="Znf_RING/FYVE/PHD"/>
</dbReference>
<dbReference type="AlphaFoldDB" id="A0A2N9E1D9"/>
<dbReference type="EMBL" id="OIVN01000019">
    <property type="protein sequence ID" value="SPC72697.1"/>
    <property type="molecule type" value="Genomic_DNA"/>
</dbReference>
<name>A0A2N9E1D9_FAGSY</name>
<dbReference type="Gene3D" id="3.30.40.10">
    <property type="entry name" value="Zinc/RING finger domain, C3HC4 (zinc finger)"/>
    <property type="match status" value="1"/>
</dbReference>
<feature type="region of interest" description="Disordered" evidence="1">
    <location>
        <begin position="48"/>
        <end position="69"/>
    </location>
</feature>
<proteinExistence type="predicted"/>
<feature type="transmembrane region" description="Helical" evidence="2">
    <location>
        <begin position="6"/>
        <end position="35"/>
    </location>
</feature>
<reference evidence="3" key="1">
    <citation type="submission" date="2018-02" db="EMBL/GenBank/DDBJ databases">
        <authorList>
            <person name="Cohen D.B."/>
            <person name="Kent A.D."/>
        </authorList>
    </citation>
    <scope>NUCLEOTIDE SEQUENCE</scope>
</reference>
<keyword evidence="2" id="KW-0812">Transmembrane</keyword>
<sequence>MNLENLEWILILLIIPTAFLALVVCIIVLLCKNICKFWRRMRRRRRNDDNNHEEESIHNGGDEVGVDNISDERVNPDNIELFLRLRNINGLNRINMQQPQTLRHQTEEALKNLPPPEDYESYKESMSSSTECAICLDEFQSGELCRLLPLSHLSSPTKWGGVAGYGRFILNGGDECYSVCGLGNDLWSVGKI</sequence>
<evidence type="ECO:0000256" key="2">
    <source>
        <dbReference type="SAM" id="Phobius"/>
    </source>
</evidence>
<evidence type="ECO:0008006" key="4">
    <source>
        <dbReference type="Google" id="ProtNLM"/>
    </source>
</evidence>
<keyword evidence="2" id="KW-0472">Membrane</keyword>
<feature type="compositionally biased region" description="Basic and acidic residues" evidence="1">
    <location>
        <begin position="48"/>
        <end position="61"/>
    </location>
</feature>
<evidence type="ECO:0000313" key="3">
    <source>
        <dbReference type="EMBL" id="SPC72697.1"/>
    </source>
</evidence>
<protein>
    <recommendedName>
        <fullName evidence="4">RING-type domain-containing protein</fullName>
    </recommendedName>
</protein>
<keyword evidence="2" id="KW-1133">Transmembrane helix</keyword>
<evidence type="ECO:0000256" key="1">
    <source>
        <dbReference type="SAM" id="MobiDB-lite"/>
    </source>
</evidence>